<dbReference type="RefSeq" id="WP_394163835.1">
    <property type="nucleotide sequence ID" value="NZ_JBHGCJ010000009.1"/>
</dbReference>
<dbReference type="Gene3D" id="1.25.40.10">
    <property type="entry name" value="Tetratricopeptide repeat domain"/>
    <property type="match status" value="3"/>
</dbReference>
<gene>
    <name evidence="3" type="ORF">ACEU0G_004084</name>
</gene>
<feature type="chain" id="PRO_5046520192" description="Bacteriophage N4 adsorption protein A C-terminal domain-containing protein" evidence="1">
    <location>
        <begin position="25"/>
        <end position="938"/>
    </location>
</feature>
<dbReference type="PROSITE" id="PS51257">
    <property type="entry name" value="PROKAR_LIPOPROTEIN"/>
    <property type="match status" value="1"/>
</dbReference>
<accession>A0ABW7CYM1</accession>
<protein>
    <recommendedName>
        <fullName evidence="2">Bacteriophage N4 adsorption protein A C-terminal domain-containing protein</fullName>
    </recommendedName>
</protein>
<sequence length="938" mass="100839">MRTTLLSSVIALSLIGLGSACAHAQESLPLSGNAYRIAEQAFGAYERGDFPQAYRSASEAVRLRPDVARLRLLQIYAAQKLGRNDEARALAQRAIAAGITDPALPALAAAPARGNAAAGPRAAAAAKPTVAELAYQRAFALATQAYEAYNNDRMAEAASKAEQAFRQQPQQGAWATLWVASLEAQQQLEQADAAAATAIQLGAPNVGDLQAKRVALGRQRAVKPAQEGYQALIAQDFGAATRSAQQAVEHAPDVASHRLLLMTAQMLDEQLPAAETTADQALANDSDDTVALVMRAYLRQRQMKTAQANADFDAALKQDWLDGQQLRNVRLLATDAAIAAGDRARAAQLLQPLQQETYADLDADARKAVQDAVAERSKALARARPGQALTLADYPAPFQQCRDTPYGTQCEVMPADLQGEGGASQRAYAAFGRQDYQEAIRQAQQAVSDDPDNRTLQALLTTTLSAGDRAQAAQARQRLDTALAATPDDAALLMQRGYLHQRVGEPEQALADFRAAQATGKAPPTVILDQAYASAASGANRDAVTLLRGAIDSADAGTLKLDTAQRYNTRSSIANLSREWGVIASAGYRGARQAATNLGGAAISTPGDSVFGTLEAFWRPPALNTRHGTLEAYARIANTLYDEGGTFESILAVDPCTGEATEDARARAERLSRSRSIAGWPSTIASFGVRYAFGQTGLSAGIERRQFAGTATRNGGIYPDSTAIQCRIQLDSNRPLQINTLARYRLDSNAGGWMSYLTYGFYKGTGVRTDVNQWWTLSGYAQAGLSWDDNRAHFTIDALDANGDPSQRILQSDGRLRRQQWFGAAEVRAGRSYRFGAAQTRWVVNPYLVVGADWIDQTSKVRGIEYPLIGAQSFTLSDTASSWSLGAGPGVGVRYWFREDHYNAARSYLDVAVQYRFAIGGGDTQRAKGLFATATLYY</sequence>
<feature type="signal peptide" evidence="1">
    <location>
        <begin position="1"/>
        <end position="24"/>
    </location>
</feature>
<proteinExistence type="predicted"/>
<keyword evidence="4" id="KW-1185">Reference proteome</keyword>
<dbReference type="Proteomes" id="UP001605261">
    <property type="component" value="Unassembled WGS sequence"/>
</dbReference>
<evidence type="ECO:0000259" key="2">
    <source>
        <dbReference type="Pfam" id="PF13283"/>
    </source>
</evidence>
<organism evidence="3 4">
    <name type="scientific">Stenotrophomonas nematodicola</name>
    <dbReference type="NCBI Taxonomy" id="2656746"/>
    <lineage>
        <taxon>Bacteria</taxon>
        <taxon>Pseudomonadati</taxon>
        <taxon>Pseudomonadota</taxon>
        <taxon>Gammaproteobacteria</taxon>
        <taxon>Lysobacterales</taxon>
        <taxon>Lysobacteraceae</taxon>
        <taxon>Stenotrophomonas</taxon>
    </lineage>
</organism>
<dbReference type="InterPro" id="IPR025137">
    <property type="entry name" value="NfrA_C"/>
</dbReference>
<evidence type="ECO:0000313" key="3">
    <source>
        <dbReference type="EMBL" id="MFG6110058.1"/>
    </source>
</evidence>
<comment type="caution">
    <text evidence="3">The sequence shown here is derived from an EMBL/GenBank/DDBJ whole genome shotgun (WGS) entry which is preliminary data.</text>
</comment>
<evidence type="ECO:0000313" key="4">
    <source>
        <dbReference type="Proteomes" id="UP001605261"/>
    </source>
</evidence>
<feature type="domain" description="Bacteriophage N4 adsorption protein A C-terminal" evidence="2">
    <location>
        <begin position="816"/>
        <end position="933"/>
    </location>
</feature>
<dbReference type="Pfam" id="PF13283">
    <property type="entry name" value="NfrA_C"/>
    <property type="match status" value="1"/>
</dbReference>
<dbReference type="InterPro" id="IPR011990">
    <property type="entry name" value="TPR-like_helical_dom_sf"/>
</dbReference>
<dbReference type="SMART" id="SM00028">
    <property type="entry name" value="TPR"/>
    <property type="match status" value="5"/>
</dbReference>
<dbReference type="EMBL" id="JBHGCJ010000009">
    <property type="protein sequence ID" value="MFG6110058.1"/>
    <property type="molecule type" value="Genomic_DNA"/>
</dbReference>
<reference evidence="3 4" key="1">
    <citation type="submission" date="2024-09" db="EMBL/GenBank/DDBJ databases">
        <authorList>
            <consortium name="All-Russian atlas of soil microorganisms"/>
            <consortium name="as a basis for the search for new antimicrobial producers and enzymes with unique properties"/>
            <person name="Sokolova E.A."/>
            <person name="Voronina E.N."/>
        </authorList>
    </citation>
    <scope>NUCLEOTIDE SEQUENCE [LARGE SCALE GENOMIC DNA]</scope>
    <source>
        <strain evidence="3 4">AF-22b-331.1</strain>
    </source>
</reference>
<name>A0ABW7CYM1_9GAMM</name>
<evidence type="ECO:0000256" key="1">
    <source>
        <dbReference type="SAM" id="SignalP"/>
    </source>
</evidence>
<keyword evidence="1" id="KW-0732">Signal</keyword>
<dbReference type="InterPro" id="IPR019734">
    <property type="entry name" value="TPR_rpt"/>
</dbReference>
<dbReference type="SUPFAM" id="SSF48452">
    <property type="entry name" value="TPR-like"/>
    <property type="match status" value="3"/>
</dbReference>